<evidence type="ECO:0000313" key="3">
    <source>
        <dbReference type="Proteomes" id="UP000259040"/>
    </source>
</evidence>
<dbReference type="Proteomes" id="UP000259040">
    <property type="component" value="Segment"/>
</dbReference>
<dbReference type="EMBL" id="MH576964">
    <property type="protein sequence ID" value="AXH66660.1"/>
    <property type="molecule type" value="Genomic_DNA"/>
</dbReference>
<protein>
    <submittedName>
        <fullName evidence="2">Uncharacterized protein</fullName>
    </submittedName>
</protein>
<keyword evidence="1" id="KW-0812">Transmembrane</keyword>
<keyword evidence="1" id="KW-0472">Membrane</keyword>
<reference evidence="2 3" key="1">
    <citation type="submission" date="2018-07" db="EMBL/GenBank/DDBJ databases">
        <authorList>
            <person name="Boyd E.M."/>
            <person name="Barkley D.B."/>
            <person name="Naeem H."/>
            <person name="Vanhorne R."/>
            <person name="Nayek S."/>
            <person name="Layton S.R."/>
            <person name="Hughes L.E."/>
            <person name="Garlena R.A."/>
            <person name="Russell D.A."/>
            <person name="Pope W.H."/>
            <person name="Jacobs-Sera D."/>
            <person name="Hatfull G.F."/>
        </authorList>
    </citation>
    <scope>NUCLEOTIDE SEQUENCE [LARGE SCALE GENOMIC DNA]</scope>
</reference>
<gene>
    <name evidence="2" type="primary">192</name>
    <name evidence="2" type="ORF">SEA_STARBOW_192</name>
</gene>
<accession>A0A345M839</accession>
<evidence type="ECO:0000256" key="1">
    <source>
        <dbReference type="SAM" id="Phobius"/>
    </source>
</evidence>
<evidence type="ECO:0000313" key="2">
    <source>
        <dbReference type="EMBL" id="AXH66660.1"/>
    </source>
</evidence>
<feature type="transmembrane region" description="Helical" evidence="1">
    <location>
        <begin position="38"/>
        <end position="63"/>
    </location>
</feature>
<organism evidence="2 3">
    <name type="scientific">Streptomyces phage Starbow</name>
    <dbReference type="NCBI Taxonomy" id="2283266"/>
    <lineage>
        <taxon>Viruses</taxon>
        <taxon>Duplodnaviria</taxon>
        <taxon>Heunggongvirae</taxon>
        <taxon>Uroviricota</taxon>
        <taxon>Caudoviricetes</taxon>
        <taxon>Stanwilliamsviridae</taxon>
        <taxon>Boydwoodruffvirinae</taxon>
        <taxon>Karimacvirus</taxon>
        <taxon>Karimacvirus karimac</taxon>
        <taxon>Streptomyces virus Karimac</taxon>
    </lineage>
</organism>
<sequence length="74" mass="8018">MPNWMRLPTTRKDVSLGYRVGSAFENGYGDEGPLAKGIVIGGCLFLPLLIVIAAFGGAAYGLWELATWLWTMIA</sequence>
<name>A0A345M839_9CAUD</name>
<proteinExistence type="predicted"/>
<keyword evidence="1" id="KW-1133">Transmembrane helix</keyword>